<dbReference type="VEuPathDB" id="FungiDB:AMAG_19392"/>
<evidence type="ECO:0000313" key="1">
    <source>
        <dbReference type="EMBL" id="KNE64892.1"/>
    </source>
</evidence>
<dbReference type="EMBL" id="GG745346">
    <property type="protein sequence ID" value="KNE64892.1"/>
    <property type="molecule type" value="Genomic_DNA"/>
</dbReference>
<reference evidence="1 2" key="1">
    <citation type="submission" date="2009-11" db="EMBL/GenBank/DDBJ databases">
        <title>Annotation of Allomyces macrogynus ATCC 38327.</title>
        <authorList>
            <consortium name="The Broad Institute Genome Sequencing Platform"/>
            <person name="Russ C."/>
            <person name="Cuomo C."/>
            <person name="Burger G."/>
            <person name="Gray M.W."/>
            <person name="Holland P.W.H."/>
            <person name="King N."/>
            <person name="Lang F.B.F."/>
            <person name="Roger A.J."/>
            <person name="Ruiz-Trillo I."/>
            <person name="Young S.K."/>
            <person name="Zeng Q."/>
            <person name="Gargeya S."/>
            <person name="Fitzgerald M."/>
            <person name="Haas B."/>
            <person name="Abouelleil A."/>
            <person name="Alvarado L."/>
            <person name="Arachchi H.M."/>
            <person name="Berlin A."/>
            <person name="Chapman S.B."/>
            <person name="Gearin G."/>
            <person name="Goldberg J."/>
            <person name="Griggs A."/>
            <person name="Gujja S."/>
            <person name="Hansen M."/>
            <person name="Heiman D."/>
            <person name="Howarth C."/>
            <person name="Larimer J."/>
            <person name="Lui A."/>
            <person name="MacDonald P.J.P."/>
            <person name="McCowen C."/>
            <person name="Montmayeur A."/>
            <person name="Murphy C."/>
            <person name="Neiman D."/>
            <person name="Pearson M."/>
            <person name="Priest M."/>
            <person name="Roberts A."/>
            <person name="Saif S."/>
            <person name="Shea T."/>
            <person name="Sisk P."/>
            <person name="Stolte C."/>
            <person name="Sykes S."/>
            <person name="Wortman J."/>
            <person name="Nusbaum C."/>
            <person name="Birren B."/>
        </authorList>
    </citation>
    <scope>NUCLEOTIDE SEQUENCE [LARGE SCALE GENOMIC DNA]</scope>
    <source>
        <strain evidence="1 2">ATCC 38327</strain>
    </source>
</reference>
<protein>
    <submittedName>
        <fullName evidence="1">Uncharacterized protein</fullName>
    </submittedName>
</protein>
<organism evidence="1 2">
    <name type="scientific">Allomyces macrogynus (strain ATCC 38327)</name>
    <name type="common">Allomyces javanicus var. macrogynus</name>
    <dbReference type="NCBI Taxonomy" id="578462"/>
    <lineage>
        <taxon>Eukaryota</taxon>
        <taxon>Fungi</taxon>
        <taxon>Fungi incertae sedis</taxon>
        <taxon>Blastocladiomycota</taxon>
        <taxon>Blastocladiomycetes</taxon>
        <taxon>Blastocladiales</taxon>
        <taxon>Blastocladiaceae</taxon>
        <taxon>Allomyces</taxon>
    </lineage>
</organism>
<sequence length="292" mass="30053">MHVESEKMLMTDPKTGDLALVERGSAAATKHALHQAFMIYMPANIGQAVATQNAPKQPWITKAMPYISAVGAVGGIATAAALVTNVLRSSQASHPAASTTTTPVTAGHMEAATPAEGGATTGHNLVDAAAMSDPHSADFQLDDVNDALNDVISRNSVPHSLMPMSSQWRPRRSGADIGEFTNLEHIGGDHDFGGLEDLGLLSTTTVEAHASTVDADLAQLGAALVDADVEASGDHVGAGADIGEFTNLEHIGGDHDFGGLEDLGLSVDDHGFAHAVGFGHDDDGGHDGGHHE</sequence>
<keyword evidence="2" id="KW-1185">Reference proteome</keyword>
<proteinExistence type="predicted"/>
<dbReference type="AlphaFoldDB" id="A0A0L0SQW4"/>
<evidence type="ECO:0000313" key="2">
    <source>
        <dbReference type="Proteomes" id="UP000054350"/>
    </source>
</evidence>
<name>A0A0L0SQW4_ALLM3</name>
<gene>
    <name evidence="1" type="ORF">AMAG_19392</name>
</gene>
<dbReference type="Proteomes" id="UP000054350">
    <property type="component" value="Unassembled WGS sequence"/>
</dbReference>
<accession>A0A0L0SQW4</accession>
<reference evidence="2" key="2">
    <citation type="submission" date="2009-11" db="EMBL/GenBank/DDBJ databases">
        <title>The Genome Sequence of Allomyces macrogynus strain ATCC 38327.</title>
        <authorList>
            <consortium name="The Broad Institute Genome Sequencing Platform"/>
            <person name="Russ C."/>
            <person name="Cuomo C."/>
            <person name="Shea T."/>
            <person name="Young S.K."/>
            <person name="Zeng Q."/>
            <person name="Koehrsen M."/>
            <person name="Haas B."/>
            <person name="Borodovsky M."/>
            <person name="Guigo R."/>
            <person name="Alvarado L."/>
            <person name="Berlin A."/>
            <person name="Borenstein D."/>
            <person name="Chen Z."/>
            <person name="Engels R."/>
            <person name="Freedman E."/>
            <person name="Gellesch M."/>
            <person name="Goldberg J."/>
            <person name="Griggs A."/>
            <person name="Gujja S."/>
            <person name="Heiman D."/>
            <person name="Hepburn T."/>
            <person name="Howarth C."/>
            <person name="Jen D."/>
            <person name="Larson L."/>
            <person name="Lewis B."/>
            <person name="Mehta T."/>
            <person name="Park D."/>
            <person name="Pearson M."/>
            <person name="Roberts A."/>
            <person name="Saif S."/>
            <person name="Shenoy N."/>
            <person name="Sisk P."/>
            <person name="Stolte C."/>
            <person name="Sykes S."/>
            <person name="Walk T."/>
            <person name="White J."/>
            <person name="Yandava C."/>
            <person name="Burger G."/>
            <person name="Gray M.W."/>
            <person name="Holland P.W.H."/>
            <person name="King N."/>
            <person name="Lang F.B.F."/>
            <person name="Roger A.J."/>
            <person name="Ruiz-Trillo I."/>
            <person name="Lander E."/>
            <person name="Nusbaum C."/>
        </authorList>
    </citation>
    <scope>NUCLEOTIDE SEQUENCE [LARGE SCALE GENOMIC DNA]</scope>
    <source>
        <strain evidence="2">ATCC 38327</strain>
    </source>
</reference>